<dbReference type="KEGG" id="vpo:Kpol_1010p49"/>
<dbReference type="PANTHER" id="PTHR28037">
    <property type="entry name" value="ALCOHOL O-ACETYLTRANSFERASE 1-RELATED"/>
    <property type="match status" value="1"/>
</dbReference>
<name>A7TIJ5_VANPO</name>
<protein>
    <recommendedName>
        <fullName evidence="3">N-acetyltransferase SLI1</fullName>
    </recommendedName>
</protein>
<dbReference type="PhylomeDB" id="A7TIJ5"/>
<dbReference type="GO" id="GO:0009410">
    <property type="term" value="P:response to xenobiotic stimulus"/>
    <property type="evidence" value="ECO:0007669"/>
    <property type="project" value="EnsemblFungi"/>
</dbReference>
<dbReference type="eggNOG" id="ENOG502RC91">
    <property type="taxonomic scope" value="Eukaryota"/>
</dbReference>
<dbReference type="InParanoid" id="A7TIJ5"/>
<dbReference type="OrthoDB" id="2150604at2759"/>
<dbReference type="InterPro" id="IPR052058">
    <property type="entry name" value="Alcohol_O-acetyltransferase"/>
</dbReference>
<dbReference type="GeneID" id="5546189"/>
<dbReference type="GO" id="GO:0005635">
    <property type="term" value="C:nuclear envelope"/>
    <property type="evidence" value="ECO:0007669"/>
    <property type="project" value="EnsemblFungi"/>
</dbReference>
<dbReference type="EMBL" id="DS480396">
    <property type="protein sequence ID" value="EDO17933.1"/>
    <property type="molecule type" value="Genomic_DNA"/>
</dbReference>
<keyword evidence="2" id="KW-1185">Reference proteome</keyword>
<dbReference type="AlphaFoldDB" id="A7TIJ5"/>
<dbReference type="RefSeq" id="XP_001645791.1">
    <property type="nucleotide sequence ID" value="XM_001645741.1"/>
</dbReference>
<dbReference type="Proteomes" id="UP000000267">
    <property type="component" value="Unassembled WGS sequence"/>
</dbReference>
<gene>
    <name evidence="1" type="ORF">Kpol_1010p49</name>
</gene>
<sequence>MRLRKLSSLELYFYNRSKLNLHSCFYIGVTLNQLPTRTQIIHALRKSVAKYQQLRCNVMKAGDSEDDIYFNDIGNEKIYFADIVEYKNWDSVSESNINSIFQEYSFEYFTDKPVWKILVLENQNQLLMLLDHVLFDGMSGINFWNSFISSLPSIDSISEDANANELIFPFEEPSQIAVLGDNHPYENWPISTTWHIKRTLLKHIFKWYPGKIMSHDPQLIKFNSYSYPSGLLDNNSVPSKSQYTIKNNNKQYELRILPDELKFVLQYCRTKGFSLTSYLSSLFVNELRTVDSSYYNGSKIKIEIPMNTRSICEKELNLSPEQMELGNFITGLGLETEIDGEKISVEDLARSFQNSLKKQSQESITESMNTTKSLDVVNTKDFVEYKINPLDDSDISYPGATFEITNLGYQNFVENAGFCVVDAVFGQPQGISDNFFCSIVSTKLGGLNCLISYPTSLEVPLERCFDSVRDQLKEHKNHANA</sequence>
<dbReference type="STRING" id="436907.A7TIJ5"/>
<proteinExistence type="predicted"/>
<evidence type="ECO:0000313" key="1">
    <source>
        <dbReference type="EMBL" id="EDO17933.1"/>
    </source>
</evidence>
<dbReference type="GO" id="GO:0005886">
    <property type="term" value="C:plasma membrane"/>
    <property type="evidence" value="ECO:0007669"/>
    <property type="project" value="EnsemblFungi"/>
</dbReference>
<dbReference type="HOGENOM" id="CLU_599872_0_0_1"/>
<dbReference type="FunCoup" id="A7TIJ5">
    <property type="interactions" value="16"/>
</dbReference>
<reference evidence="1 2" key="1">
    <citation type="journal article" date="2007" name="Proc. Natl. Acad. Sci. U.S.A.">
        <title>Independent sorting-out of thousands of duplicated gene pairs in two yeast species descended from a whole-genome duplication.</title>
        <authorList>
            <person name="Scannell D.R."/>
            <person name="Frank A.C."/>
            <person name="Conant G.C."/>
            <person name="Byrne K.P."/>
            <person name="Woolfit M."/>
            <person name="Wolfe K.H."/>
        </authorList>
    </citation>
    <scope>NUCLEOTIDE SEQUENCE [LARGE SCALE GENOMIC DNA]</scope>
    <source>
        <strain evidence="2">ATCC 22028 / DSM 70294 / BCRC 21397 / CBS 2163 / NBRC 10782 / NRRL Y-8283 / UCD 57-17</strain>
    </source>
</reference>
<accession>A7TIJ5</accession>
<dbReference type="GO" id="GO:0008080">
    <property type="term" value="F:N-acetyltransferase activity"/>
    <property type="evidence" value="ECO:0007669"/>
    <property type="project" value="EnsemblFungi"/>
</dbReference>
<dbReference type="InterPro" id="IPR010828">
    <property type="entry name" value="Atf2/Sli1-like"/>
</dbReference>
<organism evidence="2">
    <name type="scientific">Vanderwaltozyma polyspora (strain ATCC 22028 / DSM 70294 / BCRC 21397 / CBS 2163 / NBRC 10782 / NRRL Y-8283 / UCD 57-17)</name>
    <name type="common">Kluyveromyces polysporus</name>
    <dbReference type="NCBI Taxonomy" id="436907"/>
    <lineage>
        <taxon>Eukaryota</taxon>
        <taxon>Fungi</taxon>
        <taxon>Dikarya</taxon>
        <taxon>Ascomycota</taxon>
        <taxon>Saccharomycotina</taxon>
        <taxon>Saccharomycetes</taxon>
        <taxon>Saccharomycetales</taxon>
        <taxon>Saccharomycetaceae</taxon>
        <taxon>Vanderwaltozyma</taxon>
    </lineage>
</organism>
<evidence type="ECO:0008006" key="3">
    <source>
        <dbReference type="Google" id="ProtNLM"/>
    </source>
</evidence>
<dbReference type="PANTHER" id="PTHR28037:SF1">
    <property type="entry name" value="ALCOHOL O-ACETYLTRANSFERASE 1-RELATED"/>
    <property type="match status" value="1"/>
</dbReference>
<dbReference type="Pfam" id="PF07247">
    <property type="entry name" value="AATase"/>
    <property type="match status" value="1"/>
</dbReference>
<evidence type="ECO:0000313" key="2">
    <source>
        <dbReference type="Proteomes" id="UP000000267"/>
    </source>
</evidence>
<dbReference type="OMA" id="TEINHIF"/>